<dbReference type="AlphaFoldDB" id="S7ZF36"/>
<dbReference type="PROSITE" id="PS51384">
    <property type="entry name" value="FAD_FR"/>
    <property type="match status" value="1"/>
</dbReference>
<dbReference type="STRING" id="933388.S7ZF36"/>
<dbReference type="Gene3D" id="2.40.30.10">
    <property type="entry name" value="Translation factors"/>
    <property type="match status" value="1"/>
</dbReference>
<dbReference type="SUPFAM" id="SSF52343">
    <property type="entry name" value="Ferredoxin reductase-like, C-terminal NADP-linked domain"/>
    <property type="match status" value="1"/>
</dbReference>
<dbReference type="PhylomeDB" id="S7ZF36"/>
<dbReference type="OrthoDB" id="436496at2759"/>
<reference evidence="2 3" key="1">
    <citation type="journal article" date="2013" name="PLoS ONE">
        <title>Genomic and secretomic analyses reveal unique features of the lignocellulolytic enzyme system of Penicillium decumbens.</title>
        <authorList>
            <person name="Liu G."/>
            <person name="Zhang L."/>
            <person name="Wei X."/>
            <person name="Zou G."/>
            <person name="Qin Y."/>
            <person name="Ma L."/>
            <person name="Li J."/>
            <person name="Zheng H."/>
            <person name="Wang S."/>
            <person name="Wang C."/>
            <person name="Xun L."/>
            <person name="Zhao G.-P."/>
            <person name="Zhou Z."/>
            <person name="Qu Y."/>
        </authorList>
    </citation>
    <scope>NUCLEOTIDE SEQUENCE [LARGE SCALE GENOMIC DNA]</scope>
    <source>
        <strain evidence="3">114-2 / CGMCC 5302</strain>
    </source>
</reference>
<name>S7ZF36_PENO1</name>
<dbReference type="InterPro" id="IPR017938">
    <property type="entry name" value="Riboflavin_synthase-like_b-brl"/>
</dbReference>
<organism evidence="2 3">
    <name type="scientific">Penicillium oxalicum (strain 114-2 / CGMCC 5302)</name>
    <name type="common">Penicillium decumbens</name>
    <dbReference type="NCBI Taxonomy" id="933388"/>
    <lineage>
        <taxon>Eukaryota</taxon>
        <taxon>Fungi</taxon>
        <taxon>Dikarya</taxon>
        <taxon>Ascomycota</taxon>
        <taxon>Pezizomycotina</taxon>
        <taxon>Eurotiomycetes</taxon>
        <taxon>Eurotiomycetidae</taxon>
        <taxon>Eurotiales</taxon>
        <taxon>Aspergillaceae</taxon>
        <taxon>Penicillium</taxon>
    </lineage>
</organism>
<dbReference type="EMBL" id="KB644411">
    <property type="protein sequence ID" value="EPS29275.1"/>
    <property type="molecule type" value="Genomic_DNA"/>
</dbReference>
<dbReference type="InterPro" id="IPR012349">
    <property type="entry name" value="Split_barrel_FMN-bd"/>
</dbReference>
<feature type="domain" description="FAD-binding FR-type" evidence="1">
    <location>
        <begin position="360"/>
        <end position="500"/>
    </location>
</feature>
<evidence type="ECO:0000259" key="1">
    <source>
        <dbReference type="PROSITE" id="PS51384"/>
    </source>
</evidence>
<dbReference type="HOGENOM" id="CLU_017006_1_0_1"/>
<dbReference type="Proteomes" id="UP000019376">
    <property type="component" value="Unassembled WGS sequence"/>
</dbReference>
<dbReference type="InterPro" id="IPR017927">
    <property type="entry name" value="FAD-bd_FR_type"/>
</dbReference>
<evidence type="ECO:0000313" key="3">
    <source>
        <dbReference type="Proteomes" id="UP000019376"/>
    </source>
</evidence>
<dbReference type="InterPro" id="IPR039261">
    <property type="entry name" value="FNR_nucleotide-bd"/>
</dbReference>
<sequence>MALNALQGWHPGEIAIQRKLGFDAAVKHDWARVANFMPEQHRIFHSSNISFIPLTTIDGEGRPWGAIVSGTTGDVGFIHSPSARSLNIHTKLWKGDPLLETLNVLLSPKLSGGISSDRRLTAGLGIEFSTRRRNKLAGAITDVKALTELKYQIDVAVTETLGNCPKYINVRELVSYPYTRPDVAYHRPKLLPDERLPDEVIEIIHTADTIFMASIYRPEPSIASTHPAHAGMNARSGLPGFVRVRPLDGRTVVIPDYSGNRFVSSLGNIESTGLAGLTFVSFDTGDVLYLTGTAENHVGESALGIMARHASLTTVRVTGYTLVRDALPVRQKEGTHVERSPYSPKVKYLVEETGTQANQSGNHSAHVQGAVQLSPDLAVLRFGISADCKAAGIKITPGQSVVLDFMDWIGPPRYQHMADAAPESINDDRVRTWTVSSAHENESATWFEITMRRMPGGTVTGALFNLLEEHGANSNFGTTLQLDGSVSAGLVGVTGDFVLSPAYKLDVLWIAGGIGLTPFLAMLQALKKRGSSIEGDIWLVLSTREPDLMLKLIHPSLKSISAKMKITLHLFTSEEDVDVSMMIQDNVTVEAHLGRVGSAFWKTVPRRKEVFVCGPNSFGDATETGLQNAGVLPGQIHREGFY</sequence>
<protein>
    <recommendedName>
        <fullName evidence="1">FAD-binding FR-type domain-containing protein</fullName>
    </recommendedName>
</protein>
<dbReference type="SUPFAM" id="SSF63380">
    <property type="entry name" value="Riboflavin synthase domain-like"/>
    <property type="match status" value="1"/>
</dbReference>
<accession>S7ZF36</accession>
<proteinExistence type="predicted"/>
<dbReference type="Gene3D" id="2.30.110.10">
    <property type="entry name" value="Electron Transport, Fmn-binding Protein, Chain A"/>
    <property type="match status" value="1"/>
</dbReference>
<gene>
    <name evidence="2" type="ORF">PDE_04224</name>
</gene>
<dbReference type="GO" id="GO:0016491">
    <property type="term" value="F:oxidoreductase activity"/>
    <property type="evidence" value="ECO:0007669"/>
    <property type="project" value="InterPro"/>
</dbReference>
<keyword evidence="3" id="KW-1185">Reference proteome</keyword>
<dbReference type="eggNOG" id="ENOG502RRJ9">
    <property type="taxonomic scope" value="Eukaryota"/>
</dbReference>
<dbReference type="PANTHER" id="PTHR42815:SF2">
    <property type="entry name" value="FAD-BINDING, PUTATIVE (AFU_ORTHOLOGUE AFUA_6G07600)-RELATED"/>
    <property type="match status" value="1"/>
</dbReference>
<evidence type="ECO:0000313" key="2">
    <source>
        <dbReference type="EMBL" id="EPS29275.1"/>
    </source>
</evidence>
<dbReference type="PANTHER" id="PTHR42815">
    <property type="entry name" value="FAD-BINDING, PUTATIVE (AFU_ORTHOLOGUE AFUA_6G07600)-RELATED"/>
    <property type="match status" value="1"/>
</dbReference>
<dbReference type="InterPro" id="IPR001433">
    <property type="entry name" value="OxRdtase_FAD/NAD-bd"/>
</dbReference>
<dbReference type="Pfam" id="PF00175">
    <property type="entry name" value="NAD_binding_1"/>
    <property type="match status" value="1"/>
</dbReference>
<dbReference type="Gene3D" id="3.40.50.80">
    <property type="entry name" value="Nucleotide-binding domain of ferredoxin-NADP reductase (FNR) module"/>
    <property type="match status" value="1"/>
</dbReference>